<proteinExistence type="predicted"/>
<name>A0ABY7E4M5_MYAAR</name>
<dbReference type="Proteomes" id="UP001164746">
    <property type="component" value="Chromosome 4"/>
</dbReference>
<accession>A0ABY7E4M5</accession>
<protein>
    <submittedName>
        <fullName evidence="1">Uncharacterized protein</fullName>
    </submittedName>
</protein>
<sequence length="204" mass="23266">MSFGYRILKSFSRTTGRNRSGNDVKQAVNAGVCTLPPSRLHEYNGSNDGRLRMHPVPLSASSRGTLHIYFSNLHLRDGALSYVKLPFVNRKFVVLNSAELARTVLSMRSTDGRLGLFLQDHVLENKGFSFQDLGEREDRHKRFLKTFLCQRAKSLEMFLKEETGKISEQVCQTHIDCNFDVQLQQILCAVFSKLLIHDDNKESD</sequence>
<dbReference type="Gene3D" id="1.10.630.10">
    <property type="entry name" value="Cytochrome P450"/>
    <property type="match status" value="1"/>
</dbReference>
<evidence type="ECO:0000313" key="2">
    <source>
        <dbReference type="Proteomes" id="UP001164746"/>
    </source>
</evidence>
<organism evidence="1 2">
    <name type="scientific">Mya arenaria</name>
    <name type="common">Soft-shell clam</name>
    <dbReference type="NCBI Taxonomy" id="6604"/>
    <lineage>
        <taxon>Eukaryota</taxon>
        <taxon>Metazoa</taxon>
        <taxon>Spiralia</taxon>
        <taxon>Lophotrochozoa</taxon>
        <taxon>Mollusca</taxon>
        <taxon>Bivalvia</taxon>
        <taxon>Autobranchia</taxon>
        <taxon>Heteroconchia</taxon>
        <taxon>Euheterodonta</taxon>
        <taxon>Imparidentia</taxon>
        <taxon>Neoheterodontei</taxon>
        <taxon>Myida</taxon>
        <taxon>Myoidea</taxon>
        <taxon>Myidae</taxon>
        <taxon>Mya</taxon>
    </lineage>
</organism>
<gene>
    <name evidence="1" type="ORF">MAR_010453</name>
</gene>
<dbReference type="InterPro" id="IPR036396">
    <property type="entry name" value="Cyt_P450_sf"/>
</dbReference>
<evidence type="ECO:0000313" key="1">
    <source>
        <dbReference type="EMBL" id="WAR03895.1"/>
    </source>
</evidence>
<dbReference type="EMBL" id="CP111015">
    <property type="protein sequence ID" value="WAR03895.1"/>
    <property type="molecule type" value="Genomic_DNA"/>
</dbReference>
<reference evidence="1" key="1">
    <citation type="submission" date="2022-11" db="EMBL/GenBank/DDBJ databases">
        <title>Centuries of genome instability and evolution in soft-shell clam transmissible cancer (bioRxiv).</title>
        <authorList>
            <person name="Hart S.F.M."/>
            <person name="Yonemitsu M.A."/>
            <person name="Giersch R.M."/>
            <person name="Beal B.F."/>
            <person name="Arriagada G."/>
            <person name="Davis B.W."/>
            <person name="Ostrander E.A."/>
            <person name="Goff S.P."/>
            <person name="Metzger M.J."/>
        </authorList>
    </citation>
    <scope>NUCLEOTIDE SEQUENCE</scope>
    <source>
        <strain evidence="1">MELC-2E11</strain>
        <tissue evidence="1">Siphon/mantle</tissue>
    </source>
</reference>
<keyword evidence="2" id="KW-1185">Reference proteome</keyword>